<sequence>MSEVDELVSKIMNELKDGQSSSTPNSTPESAPSQVPTGKKLGKSDYPLYEKHPKDVKSPTGKSLNEITLENIINGNVTSKDLRITPDTLRMQGQIAASAGRVAIQRNFQRAAGLTAIPDDRVLALYNSLRAYRSFKQELLDTANELRTKYHAPVCAGWFEEAAENYEKDRKLKGDN</sequence>
<protein>
    <submittedName>
        <fullName evidence="2">Glycerol dehydratase small subunit GldE</fullName>
    </submittedName>
</protein>
<dbReference type="InterPro" id="IPR036091">
    <property type="entry name" value="Prodiol/glycerol_DeHase__sf_su"/>
</dbReference>
<feature type="compositionally biased region" description="Polar residues" evidence="1">
    <location>
        <begin position="18"/>
        <end position="36"/>
    </location>
</feature>
<proteinExistence type="predicted"/>
<dbReference type="SUPFAM" id="SSF47148">
    <property type="entry name" value="Diol dehydratase, gamma subunit"/>
    <property type="match status" value="1"/>
</dbReference>
<evidence type="ECO:0000256" key="1">
    <source>
        <dbReference type="SAM" id="MobiDB-lite"/>
    </source>
</evidence>
<reference evidence="2" key="1">
    <citation type="submission" date="2001-11" db="EMBL/GenBank/DDBJ databases">
        <title>Glycerol degradation genes from lactic acid bacteria.</title>
        <authorList>
            <person name="Gorga A."/>
            <person name="Claisse O."/>
            <person name="Lonvaud A."/>
        </authorList>
    </citation>
    <scope>NUCLEOTIDE SEQUENCE</scope>
</reference>
<organism evidence="2">
    <name type="scientific">Lentilactobacillus hilgardii</name>
    <name type="common">Lactobacillus hilgardii</name>
    <dbReference type="NCBI Taxonomy" id="1588"/>
    <lineage>
        <taxon>Bacteria</taxon>
        <taxon>Bacillati</taxon>
        <taxon>Bacillota</taxon>
        <taxon>Bacilli</taxon>
        <taxon>Lactobacillales</taxon>
        <taxon>Lactobacillaceae</taxon>
        <taxon>Lentilactobacillus</taxon>
    </lineage>
</organism>
<dbReference type="AlphaFoldDB" id="Q6YNM2"/>
<dbReference type="Pfam" id="PF02287">
    <property type="entry name" value="Dehydratase_SU"/>
    <property type="match status" value="1"/>
</dbReference>
<dbReference type="InterPro" id="IPR003207">
    <property type="entry name" value="Ppandiol/glycerol_DeHydtase_su"/>
</dbReference>
<name>Q6YNM2_LENHI</name>
<dbReference type="EMBL" id="AY061969">
    <property type="protein sequence ID" value="AAL38410.1"/>
    <property type="molecule type" value="Genomic_DNA"/>
</dbReference>
<evidence type="ECO:0000313" key="2">
    <source>
        <dbReference type="EMBL" id="AAL38410.1"/>
    </source>
</evidence>
<feature type="region of interest" description="Disordered" evidence="1">
    <location>
        <begin position="14"/>
        <end position="62"/>
    </location>
</feature>
<dbReference type="NCBIfam" id="NF011972">
    <property type="entry name" value="PRK15443.1-3"/>
    <property type="match status" value="1"/>
</dbReference>
<dbReference type="Gene3D" id="1.10.1510.20">
    <property type="entry name" value="Propanediol/glycerol dehydratase, small subunit"/>
    <property type="match status" value="1"/>
</dbReference>
<gene>
    <name evidence="2" type="primary">gldE</name>
</gene>
<accession>Q6YNM2</accession>
<dbReference type="PIRSF" id="PIRSF018505">
    <property type="entry name" value="Prpndl_dhdrts_sm"/>
    <property type="match status" value="1"/>
</dbReference>
<feature type="compositionally biased region" description="Basic and acidic residues" evidence="1">
    <location>
        <begin position="48"/>
        <end position="57"/>
    </location>
</feature>